<gene>
    <name evidence="1" type="ORF">DHETER_LOCUS4656</name>
</gene>
<protein>
    <submittedName>
        <fullName evidence="1">3313_t:CDS:1</fullName>
    </submittedName>
</protein>
<name>A0ACA9LNP0_9GLOM</name>
<feature type="non-terminal residue" evidence="1">
    <location>
        <position position="140"/>
    </location>
</feature>
<comment type="caution">
    <text evidence="1">The sequence shown here is derived from an EMBL/GenBank/DDBJ whole genome shotgun (WGS) entry which is preliminary data.</text>
</comment>
<sequence length="140" mass="16263">MEVKTWPDSNIQPFILVTHDECIFSANNRSQSLWIPNGEQPLQKKACFPECQALFVFNNATSYAIFSLDALIANHMNLGPARKQKILHSILYFCKGIRHDQDMIFSSDYYTLELRREAKGLREVLRGRGLWSEKELKLKE</sequence>
<keyword evidence="2" id="KW-1185">Reference proteome</keyword>
<dbReference type="Proteomes" id="UP000789702">
    <property type="component" value="Unassembled WGS sequence"/>
</dbReference>
<evidence type="ECO:0000313" key="1">
    <source>
        <dbReference type="EMBL" id="CAG8537614.1"/>
    </source>
</evidence>
<proteinExistence type="predicted"/>
<accession>A0ACA9LNP0</accession>
<dbReference type="EMBL" id="CAJVPU010004755">
    <property type="protein sequence ID" value="CAG8537614.1"/>
    <property type="molecule type" value="Genomic_DNA"/>
</dbReference>
<reference evidence="1" key="1">
    <citation type="submission" date="2021-06" db="EMBL/GenBank/DDBJ databases">
        <authorList>
            <person name="Kallberg Y."/>
            <person name="Tangrot J."/>
            <person name="Rosling A."/>
        </authorList>
    </citation>
    <scope>NUCLEOTIDE SEQUENCE</scope>
    <source>
        <strain evidence="1">IL203A</strain>
    </source>
</reference>
<organism evidence="1 2">
    <name type="scientific">Dentiscutata heterogama</name>
    <dbReference type="NCBI Taxonomy" id="1316150"/>
    <lineage>
        <taxon>Eukaryota</taxon>
        <taxon>Fungi</taxon>
        <taxon>Fungi incertae sedis</taxon>
        <taxon>Mucoromycota</taxon>
        <taxon>Glomeromycotina</taxon>
        <taxon>Glomeromycetes</taxon>
        <taxon>Diversisporales</taxon>
        <taxon>Gigasporaceae</taxon>
        <taxon>Dentiscutata</taxon>
    </lineage>
</organism>
<evidence type="ECO:0000313" key="2">
    <source>
        <dbReference type="Proteomes" id="UP000789702"/>
    </source>
</evidence>